<comment type="caution">
    <text evidence="2">The sequence shown here is derived from an EMBL/GenBank/DDBJ whole genome shotgun (WGS) entry which is preliminary data.</text>
</comment>
<reference evidence="2" key="2">
    <citation type="journal article" date="2024" name="Plant">
        <title>Genomic evolution and insights into agronomic trait innovations of Sesamum species.</title>
        <authorList>
            <person name="Miao H."/>
            <person name="Wang L."/>
            <person name="Qu L."/>
            <person name="Liu H."/>
            <person name="Sun Y."/>
            <person name="Le M."/>
            <person name="Wang Q."/>
            <person name="Wei S."/>
            <person name="Zheng Y."/>
            <person name="Lin W."/>
            <person name="Duan Y."/>
            <person name="Cao H."/>
            <person name="Xiong S."/>
            <person name="Wang X."/>
            <person name="Wei L."/>
            <person name="Li C."/>
            <person name="Ma Q."/>
            <person name="Ju M."/>
            <person name="Zhao R."/>
            <person name="Li G."/>
            <person name="Mu C."/>
            <person name="Tian Q."/>
            <person name="Mei H."/>
            <person name="Zhang T."/>
            <person name="Gao T."/>
            <person name="Zhang H."/>
        </authorList>
    </citation>
    <scope>NUCLEOTIDE SEQUENCE</scope>
    <source>
        <strain evidence="2">G01</strain>
    </source>
</reference>
<dbReference type="Pfam" id="PF25079">
    <property type="entry name" value="COB_C"/>
    <property type="match status" value="1"/>
</dbReference>
<evidence type="ECO:0000259" key="1">
    <source>
        <dbReference type="Pfam" id="PF25079"/>
    </source>
</evidence>
<organism evidence="2">
    <name type="scientific">Sesamum angustifolium</name>
    <dbReference type="NCBI Taxonomy" id="2727405"/>
    <lineage>
        <taxon>Eukaryota</taxon>
        <taxon>Viridiplantae</taxon>
        <taxon>Streptophyta</taxon>
        <taxon>Embryophyta</taxon>
        <taxon>Tracheophyta</taxon>
        <taxon>Spermatophyta</taxon>
        <taxon>Magnoliopsida</taxon>
        <taxon>eudicotyledons</taxon>
        <taxon>Gunneridae</taxon>
        <taxon>Pentapetalae</taxon>
        <taxon>asterids</taxon>
        <taxon>lamiids</taxon>
        <taxon>Lamiales</taxon>
        <taxon>Pedaliaceae</taxon>
        <taxon>Sesamum</taxon>
    </lineage>
</organism>
<dbReference type="PANTHER" id="PTHR31052:SF2">
    <property type="entry name" value="COBRA-LIKE PROTEIN 10"/>
    <property type="match status" value="1"/>
</dbReference>
<sequence>MLSMWHILGGMDKLGALQLGMFGPYSFMNNFKTGPDFAQTSIGNSGSALSPWSSQDFGESTRQQSGTEMFKDMPRQTFLLSRRSQNGRSARLVSQGHGVQLERTEFEGLVRCDSIQKSWCRFSEGFSFNGPGCTYLIGEKNGTHPETDPRVHHKQQSMLLFNKIHTGVTVTGPITDFPSRLFFNGEECVLPTQLPKSDTWRYPEHFKQVASIICVELWMTILRV</sequence>
<protein>
    <submittedName>
        <fullName evidence="2">COBRA-like protein 7</fullName>
    </submittedName>
</protein>
<dbReference type="AlphaFoldDB" id="A0AAW2PBJ4"/>
<evidence type="ECO:0000313" key="2">
    <source>
        <dbReference type="EMBL" id="KAL0353234.1"/>
    </source>
</evidence>
<gene>
    <name evidence="2" type="ORF">Sangu_0904700</name>
</gene>
<dbReference type="PANTHER" id="PTHR31052">
    <property type="entry name" value="COBRA-LIKE PROTEIN 7"/>
    <property type="match status" value="1"/>
</dbReference>
<dbReference type="InterPro" id="IPR056900">
    <property type="entry name" value="COB_C"/>
</dbReference>
<name>A0AAW2PBJ4_9LAMI</name>
<reference evidence="2" key="1">
    <citation type="submission" date="2020-06" db="EMBL/GenBank/DDBJ databases">
        <authorList>
            <person name="Li T."/>
            <person name="Hu X."/>
            <person name="Zhang T."/>
            <person name="Song X."/>
            <person name="Zhang H."/>
            <person name="Dai N."/>
            <person name="Sheng W."/>
            <person name="Hou X."/>
            <person name="Wei L."/>
        </authorList>
    </citation>
    <scope>NUCLEOTIDE SEQUENCE</scope>
    <source>
        <strain evidence="2">G01</strain>
        <tissue evidence="2">Leaf</tissue>
    </source>
</reference>
<dbReference type="EMBL" id="JACGWK010000005">
    <property type="protein sequence ID" value="KAL0353234.1"/>
    <property type="molecule type" value="Genomic_DNA"/>
</dbReference>
<proteinExistence type="predicted"/>
<feature type="domain" description="COBRA C-terminal" evidence="1">
    <location>
        <begin position="128"/>
        <end position="195"/>
    </location>
</feature>
<accession>A0AAW2PBJ4</accession>